<dbReference type="Proteomes" id="UP000076661">
    <property type="component" value="Unassembled WGS sequence"/>
</dbReference>
<feature type="transmembrane region" description="Helical" evidence="1">
    <location>
        <begin position="7"/>
        <end position="23"/>
    </location>
</feature>
<dbReference type="RefSeq" id="WP_196762230.1">
    <property type="nucleotide sequence ID" value="NZ_AUXX01000031.1"/>
</dbReference>
<evidence type="ECO:0000313" key="2">
    <source>
        <dbReference type="EMBL" id="KZN63913.1"/>
    </source>
</evidence>
<keyword evidence="1" id="KW-1133">Transmembrane helix</keyword>
<keyword evidence="1" id="KW-0812">Transmembrane</keyword>
<keyword evidence="1" id="KW-0472">Membrane</keyword>
<proteinExistence type="predicted"/>
<organism evidence="2 3">
    <name type="scientific">Pseudoalteromonas luteoviolacea S4060-1</name>
    <dbReference type="NCBI Taxonomy" id="1365257"/>
    <lineage>
        <taxon>Bacteria</taxon>
        <taxon>Pseudomonadati</taxon>
        <taxon>Pseudomonadota</taxon>
        <taxon>Gammaproteobacteria</taxon>
        <taxon>Alteromonadales</taxon>
        <taxon>Pseudoalteromonadaceae</taxon>
        <taxon>Pseudoalteromonas</taxon>
    </lineage>
</organism>
<dbReference type="EMBL" id="AUXX01000031">
    <property type="protein sequence ID" value="KZN63913.1"/>
    <property type="molecule type" value="Genomic_DNA"/>
</dbReference>
<dbReference type="PATRIC" id="fig|1365257.3.peg.3515"/>
<gene>
    <name evidence="2" type="ORF">N478_23480</name>
</gene>
<dbReference type="AlphaFoldDB" id="A0A167L6W0"/>
<evidence type="ECO:0000313" key="3">
    <source>
        <dbReference type="Proteomes" id="UP000076661"/>
    </source>
</evidence>
<feature type="transmembrane region" description="Helical" evidence="1">
    <location>
        <begin position="29"/>
        <end position="48"/>
    </location>
</feature>
<evidence type="ECO:0008006" key="4">
    <source>
        <dbReference type="Google" id="ProtNLM"/>
    </source>
</evidence>
<sequence length="58" mass="6445">MSVVYRILIALVLLICAISAYSYGNSAGLFGFIILGFVFEGAFWLKLFGRKKSENKAH</sequence>
<name>A0A167L6W0_9GAMM</name>
<accession>A0A167L6W0</accession>
<protein>
    <recommendedName>
        <fullName evidence="4">Phosphatidate cytidylyltransferase</fullName>
    </recommendedName>
</protein>
<evidence type="ECO:0000256" key="1">
    <source>
        <dbReference type="SAM" id="Phobius"/>
    </source>
</evidence>
<reference evidence="2 3" key="1">
    <citation type="submission" date="2013-07" db="EMBL/GenBank/DDBJ databases">
        <title>Comparative Genomic and Metabolomic Analysis of Twelve Strains of Pseudoalteromonas luteoviolacea.</title>
        <authorList>
            <person name="Vynne N.G."/>
            <person name="Mansson M."/>
            <person name="Gram L."/>
        </authorList>
    </citation>
    <scope>NUCLEOTIDE SEQUENCE [LARGE SCALE GENOMIC DNA]</scope>
    <source>
        <strain evidence="2 3">S4060-1</strain>
    </source>
</reference>
<comment type="caution">
    <text evidence="2">The sequence shown here is derived from an EMBL/GenBank/DDBJ whole genome shotgun (WGS) entry which is preliminary data.</text>
</comment>